<dbReference type="AlphaFoldDB" id="A0A8J5IRR3"/>
<protein>
    <submittedName>
        <fullName evidence="1">Uncharacterized protein</fullName>
    </submittedName>
</protein>
<sequence length="99" mass="11489">MPAMRTVNNLAALREYTPLLLLRPNVTRGSSTFKITARYIRFRAEIKQVETVFDLIYKAMMHRRIEALLVNLRVAQSVTLKLQSEHLTLADVRAFLLLF</sequence>
<dbReference type="EMBL" id="JAENGY010002140">
    <property type="protein sequence ID" value="KAG6945311.1"/>
    <property type="molecule type" value="Genomic_DNA"/>
</dbReference>
<evidence type="ECO:0000313" key="1">
    <source>
        <dbReference type="EMBL" id="KAG6945311.1"/>
    </source>
</evidence>
<dbReference type="PANTHER" id="PTHR40866">
    <property type="entry name" value="BED-TYPE DOMAIN-CONTAINING PROTEIN"/>
    <property type="match status" value="1"/>
</dbReference>
<reference evidence="1" key="1">
    <citation type="submission" date="2021-01" db="EMBL/GenBank/DDBJ databases">
        <title>Phytophthora aleatoria, a newly-described species from Pinus radiata is distinct from Phytophthora cactorum isolates based on comparative genomics.</title>
        <authorList>
            <person name="Mcdougal R."/>
            <person name="Panda P."/>
            <person name="Williams N."/>
            <person name="Studholme D.J."/>
        </authorList>
    </citation>
    <scope>NUCLEOTIDE SEQUENCE</scope>
    <source>
        <strain evidence="1">NZFS 4037</strain>
    </source>
</reference>
<proteinExistence type="predicted"/>
<comment type="caution">
    <text evidence="1">The sequence shown here is derived from an EMBL/GenBank/DDBJ whole genome shotgun (WGS) entry which is preliminary data.</text>
</comment>
<gene>
    <name evidence="1" type="ORF">JG688_00016612</name>
</gene>
<name>A0A8J5IRR3_9STRA</name>
<accession>A0A8J5IRR3</accession>
<evidence type="ECO:0000313" key="2">
    <source>
        <dbReference type="Proteomes" id="UP000709295"/>
    </source>
</evidence>
<keyword evidence="2" id="KW-1185">Reference proteome</keyword>
<organism evidence="1 2">
    <name type="scientific">Phytophthora aleatoria</name>
    <dbReference type="NCBI Taxonomy" id="2496075"/>
    <lineage>
        <taxon>Eukaryota</taxon>
        <taxon>Sar</taxon>
        <taxon>Stramenopiles</taxon>
        <taxon>Oomycota</taxon>
        <taxon>Peronosporomycetes</taxon>
        <taxon>Peronosporales</taxon>
        <taxon>Peronosporaceae</taxon>
        <taxon>Phytophthora</taxon>
    </lineage>
</organism>
<dbReference type="Proteomes" id="UP000709295">
    <property type="component" value="Unassembled WGS sequence"/>
</dbReference>
<dbReference type="PANTHER" id="PTHR40866:SF1">
    <property type="entry name" value="BED-TYPE DOMAIN-CONTAINING PROTEIN"/>
    <property type="match status" value="1"/>
</dbReference>